<dbReference type="InterPro" id="IPR003661">
    <property type="entry name" value="HisK_dim/P_dom"/>
</dbReference>
<evidence type="ECO:0000256" key="5">
    <source>
        <dbReference type="ARBA" id="ARBA00022553"/>
    </source>
</evidence>
<dbReference type="PROSITE" id="PS50109">
    <property type="entry name" value="HIS_KIN"/>
    <property type="match status" value="1"/>
</dbReference>
<dbReference type="PROSITE" id="PS50885">
    <property type="entry name" value="HAMP"/>
    <property type="match status" value="1"/>
</dbReference>
<dbReference type="PANTHER" id="PTHR45528:SF1">
    <property type="entry name" value="SENSOR HISTIDINE KINASE CPXA"/>
    <property type="match status" value="1"/>
</dbReference>
<dbReference type="GO" id="GO:0005524">
    <property type="term" value="F:ATP binding"/>
    <property type="evidence" value="ECO:0007669"/>
    <property type="project" value="UniProtKB-KW"/>
</dbReference>
<dbReference type="InterPro" id="IPR003660">
    <property type="entry name" value="HAMP_dom"/>
</dbReference>
<evidence type="ECO:0000259" key="15">
    <source>
        <dbReference type="PROSITE" id="PS50109"/>
    </source>
</evidence>
<evidence type="ECO:0000256" key="7">
    <source>
        <dbReference type="ARBA" id="ARBA00022692"/>
    </source>
</evidence>
<sequence length="499" mass="56897">MKLKTRIIISFFIIVLEPLLFTLLAFWFFSQYQLGVIEKQYGIEDPTYETLANSAEVVAHLTNKAAEEMEEIAQTDPELFTDLQYLESLNEKLEESNSYILVREDGRVTYYGCDSYPSDLIEKLDDSYQGDNAGISDRMYLGGKVQSLVKQINFSTEKVQQGNVYIVSNALETLPQIQNLAETMLITVILILAITALWLTWWIYRGVISPLDKLRMATQKIKEGDLNFSVTTEGVSEIADLCQDFEDMRQRLKENAEEKVAFDKESKELISNISHDLKTPITAIKGYVEGIMDGVANTPEKREKYIKTIYTKANEMDRLINELTFYSKMDTNRIPYTFNKISVIEFFDDCAEELSVELEAKGVEFSYSNFVEPEVMVIADAEQIKRVVNNIVSNSLKYMAPGRQKRINLRVKDVGDFIQVELEDNGKGIAARDLPNIFDRFYRTDASRNSSQGGSGIGLSIVKKIMEDHGGKVWATSKENIGTVMYFVLRKYQEVPVNE</sequence>
<reference evidence="17" key="2">
    <citation type="submission" date="2021-04" db="EMBL/GenBank/DDBJ databases">
        <authorList>
            <person name="Gilroy R."/>
        </authorList>
    </citation>
    <scope>NUCLEOTIDE SEQUENCE</scope>
    <source>
        <strain evidence="17">ChiW19-6364</strain>
    </source>
</reference>
<gene>
    <name evidence="17" type="ORF">H9913_09525</name>
</gene>
<evidence type="ECO:0000256" key="14">
    <source>
        <dbReference type="SAM" id="Phobius"/>
    </source>
</evidence>
<evidence type="ECO:0000256" key="12">
    <source>
        <dbReference type="ARBA" id="ARBA00023012"/>
    </source>
</evidence>
<keyword evidence="4" id="KW-1003">Cell membrane</keyword>
<protein>
    <recommendedName>
        <fullName evidence="3">histidine kinase</fullName>
        <ecNumber evidence="3">2.7.13.3</ecNumber>
    </recommendedName>
</protein>
<dbReference type="Gene3D" id="6.10.340.10">
    <property type="match status" value="1"/>
</dbReference>
<dbReference type="SMART" id="SM00304">
    <property type="entry name" value="HAMP"/>
    <property type="match status" value="1"/>
</dbReference>
<dbReference type="Gene3D" id="3.30.565.10">
    <property type="entry name" value="Histidine kinase-like ATPase, C-terminal domain"/>
    <property type="match status" value="1"/>
</dbReference>
<dbReference type="InterPro" id="IPR004358">
    <property type="entry name" value="Sig_transdc_His_kin-like_C"/>
</dbReference>
<evidence type="ECO:0000256" key="13">
    <source>
        <dbReference type="ARBA" id="ARBA00023136"/>
    </source>
</evidence>
<dbReference type="InterPro" id="IPR036097">
    <property type="entry name" value="HisK_dim/P_sf"/>
</dbReference>
<dbReference type="InterPro" id="IPR003594">
    <property type="entry name" value="HATPase_dom"/>
</dbReference>
<comment type="catalytic activity">
    <reaction evidence="1">
        <text>ATP + protein L-histidine = ADP + protein N-phospho-L-histidine.</text>
        <dbReference type="EC" id="2.7.13.3"/>
    </reaction>
</comment>
<dbReference type="FunFam" id="3.30.565.10:FF:000006">
    <property type="entry name" value="Sensor histidine kinase WalK"/>
    <property type="match status" value="1"/>
</dbReference>
<dbReference type="PANTHER" id="PTHR45528">
    <property type="entry name" value="SENSOR HISTIDINE KINASE CPXA"/>
    <property type="match status" value="1"/>
</dbReference>
<dbReference type="EMBL" id="DWUX01000172">
    <property type="protein sequence ID" value="HJD40257.1"/>
    <property type="molecule type" value="Genomic_DNA"/>
</dbReference>
<evidence type="ECO:0000256" key="3">
    <source>
        <dbReference type="ARBA" id="ARBA00012438"/>
    </source>
</evidence>
<evidence type="ECO:0000256" key="9">
    <source>
        <dbReference type="ARBA" id="ARBA00022777"/>
    </source>
</evidence>
<dbReference type="InterPro" id="IPR036890">
    <property type="entry name" value="HATPase_C_sf"/>
</dbReference>
<feature type="transmembrane region" description="Helical" evidence="14">
    <location>
        <begin position="7"/>
        <end position="29"/>
    </location>
</feature>
<dbReference type="SUPFAM" id="SSF158472">
    <property type="entry name" value="HAMP domain-like"/>
    <property type="match status" value="1"/>
</dbReference>
<dbReference type="CDD" id="cd00082">
    <property type="entry name" value="HisKA"/>
    <property type="match status" value="1"/>
</dbReference>
<accession>A0A9D2RAX1</accession>
<dbReference type="Pfam" id="PF00512">
    <property type="entry name" value="HisKA"/>
    <property type="match status" value="1"/>
</dbReference>
<keyword evidence="10" id="KW-0067">ATP-binding</keyword>
<keyword evidence="5" id="KW-0597">Phosphoprotein</keyword>
<feature type="domain" description="Histidine kinase" evidence="15">
    <location>
        <begin position="272"/>
        <end position="493"/>
    </location>
</feature>
<evidence type="ECO:0000313" key="18">
    <source>
        <dbReference type="Proteomes" id="UP000823850"/>
    </source>
</evidence>
<dbReference type="AlphaFoldDB" id="A0A9D2RAX1"/>
<comment type="caution">
    <text evidence="17">The sequence shown here is derived from an EMBL/GenBank/DDBJ whole genome shotgun (WGS) entry which is preliminary data.</text>
</comment>
<dbReference type="GO" id="GO:0005886">
    <property type="term" value="C:plasma membrane"/>
    <property type="evidence" value="ECO:0007669"/>
    <property type="project" value="UniProtKB-SubCell"/>
</dbReference>
<proteinExistence type="predicted"/>
<dbReference type="Pfam" id="PF00672">
    <property type="entry name" value="HAMP"/>
    <property type="match status" value="1"/>
</dbReference>
<evidence type="ECO:0000256" key="2">
    <source>
        <dbReference type="ARBA" id="ARBA00004651"/>
    </source>
</evidence>
<evidence type="ECO:0000256" key="8">
    <source>
        <dbReference type="ARBA" id="ARBA00022741"/>
    </source>
</evidence>
<evidence type="ECO:0000256" key="1">
    <source>
        <dbReference type="ARBA" id="ARBA00000085"/>
    </source>
</evidence>
<dbReference type="GO" id="GO:0000155">
    <property type="term" value="F:phosphorelay sensor kinase activity"/>
    <property type="evidence" value="ECO:0007669"/>
    <property type="project" value="InterPro"/>
</dbReference>
<feature type="domain" description="HAMP" evidence="16">
    <location>
        <begin position="205"/>
        <end position="257"/>
    </location>
</feature>
<comment type="subcellular location">
    <subcellularLocation>
        <location evidence="2">Cell membrane</location>
        <topology evidence="2">Multi-pass membrane protein</topology>
    </subcellularLocation>
</comment>
<feature type="transmembrane region" description="Helical" evidence="14">
    <location>
        <begin position="184"/>
        <end position="204"/>
    </location>
</feature>
<evidence type="ECO:0000256" key="4">
    <source>
        <dbReference type="ARBA" id="ARBA00022475"/>
    </source>
</evidence>
<keyword evidence="13 14" id="KW-0472">Membrane</keyword>
<evidence type="ECO:0000259" key="16">
    <source>
        <dbReference type="PROSITE" id="PS50885"/>
    </source>
</evidence>
<keyword evidence="11 14" id="KW-1133">Transmembrane helix</keyword>
<evidence type="ECO:0000313" key="17">
    <source>
        <dbReference type="EMBL" id="HJD40257.1"/>
    </source>
</evidence>
<dbReference type="CDD" id="cd06225">
    <property type="entry name" value="HAMP"/>
    <property type="match status" value="1"/>
</dbReference>
<dbReference type="SUPFAM" id="SSF47384">
    <property type="entry name" value="Homodimeric domain of signal transducing histidine kinase"/>
    <property type="match status" value="1"/>
</dbReference>
<dbReference type="SMART" id="SM00387">
    <property type="entry name" value="HATPase_c"/>
    <property type="match status" value="1"/>
</dbReference>
<dbReference type="InterPro" id="IPR050398">
    <property type="entry name" value="HssS/ArlS-like"/>
</dbReference>
<dbReference type="Gene3D" id="1.10.287.130">
    <property type="match status" value="1"/>
</dbReference>
<keyword evidence="9 17" id="KW-0418">Kinase</keyword>
<dbReference type="FunFam" id="1.10.287.130:FF:000001">
    <property type="entry name" value="Two-component sensor histidine kinase"/>
    <property type="match status" value="1"/>
</dbReference>
<dbReference type="CDD" id="cd00075">
    <property type="entry name" value="HATPase"/>
    <property type="match status" value="1"/>
</dbReference>
<dbReference type="SMART" id="SM00388">
    <property type="entry name" value="HisKA"/>
    <property type="match status" value="1"/>
</dbReference>
<dbReference type="InterPro" id="IPR005467">
    <property type="entry name" value="His_kinase_dom"/>
</dbReference>
<organism evidence="17 18">
    <name type="scientific">Candidatus Blautia stercoripullorum</name>
    <dbReference type="NCBI Taxonomy" id="2838502"/>
    <lineage>
        <taxon>Bacteria</taxon>
        <taxon>Bacillati</taxon>
        <taxon>Bacillota</taxon>
        <taxon>Clostridia</taxon>
        <taxon>Lachnospirales</taxon>
        <taxon>Lachnospiraceae</taxon>
        <taxon>Blautia</taxon>
    </lineage>
</organism>
<keyword evidence="6" id="KW-0808">Transferase</keyword>
<dbReference type="SUPFAM" id="SSF55874">
    <property type="entry name" value="ATPase domain of HSP90 chaperone/DNA topoisomerase II/histidine kinase"/>
    <property type="match status" value="1"/>
</dbReference>
<name>A0A9D2RAX1_9FIRM</name>
<evidence type="ECO:0000256" key="11">
    <source>
        <dbReference type="ARBA" id="ARBA00022989"/>
    </source>
</evidence>
<evidence type="ECO:0000256" key="10">
    <source>
        <dbReference type="ARBA" id="ARBA00022840"/>
    </source>
</evidence>
<dbReference type="EC" id="2.7.13.3" evidence="3"/>
<reference evidence="17" key="1">
    <citation type="journal article" date="2021" name="PeerJ">
        <title>Extensive microbial diversity within the chicken gut microbiome revealed by metagenomics and culture.</title>
        <authorList>
            <person name="Gilroy R."/>
            <person name="Ravi A."/>
            <person name="Getino M."/>
            <person name="Pursley I."/>
            <person name="Horton D.L."/>
            <person name="Alikhan N.F."/>
            <person name="Baker D."/>
            <person name="Gharbi K."/>
            <person name="Hall N."/>
            <person name="Watson M."/>
            <person name="Adriaenssens E.M."/>
            <person name="Foster-Nyarko E."/>
            <person name="Jarju S."/>
            <person name="Secka A."/>
            <person name="Antonio M."/>
            <person name="Oren A."/>
            <person name="Chaudhuri R.R."/>
            <person name="La Ragione R."/>
            <person name="Hildebrand F."/>
            <person name="Pallen M.J."/>
        </authorList>
    </citation>
    <scope>NUCLEOTIDE SEQUENCE</scope>
    <source>
        <strain evidence="17">ChiW19-6364</strain>
    </source>
</reference>
<keyword evidence="7 14" id="KW-0812">Transmembrane</keyword>
<dbReference type="PRINTS" id="PR00344">
    <property type="entry name" value="BCTRLSENSOR"/>
</dbReference>
<keyword evidence="8" id="KW-0547">Nucleotide-binding</keyword>
<keyword evidence="12" id="KW-0902">Two-component regulatory system</keyword>
<evidence type="ECO:0000256" key="6">
    <source>
        <dbReference type="ARBA" id="ARBA00022679"/>
    </source>
</evidence>
<dbReference type="Pfam" id="PF02518">
    <property type="entry name" value="HATPase_c"/>
    <property type="match status" value="1"/>
</dbReference>
<dbReference type="Proteomes" id="UP000823850">
    <property type="component" value="Unassembled WGS sequence"/>
</dbReference>